<dbReference type="EMBL" id="CP000910">
    <property type="protein sequence ID" value="ABY22984.1"/>
    <property type="molecule type" value="Genomic_DNA"/>
</dbReference>
<accession>A9WN54</accession>
<protein>
    <submittedName>
        <fullName evidence="1">Uncharacterized protein</fullName>
    </submittedName>
</protein>
<sequence length="71" mass="7715">MPLFVIFFTILPNSTFLRHIRSFPAGTAHSFELGPATPHGTARIHLLTTRPNNFAAGNLAGNDARQALESI</sequence>
<dbReference type="AlphaFoldDB" id="A9WN54"/>
<name>A9WN54_RENSM</name>
<reference evidence="2" key="1">
    <citation type="journal article" date="2008" name="J. Bacteriol.">
        <title>Genome sequence of the fish pathogen Renibacterium salmoninarum suggests reductive evolution away from an environmental Arthrobacter ancestor.</title>
        <authorList>
            <person name="Wiens G.D."/>
            <person name="Rockey D.D."/>
            <person name="Wu Z."/>
            <person name="Chang J."/>
            <person name="Levy R."/>
            <person name="Crane S."/>
            <person name="Chen D.S."/>
            <person name="Capri G.R."/>
            <person name="Burnett J.R."/>
            <person name="Sudheesh P.S."/>
            <person name="Schipma M.J."/>
            <person name="Burd H."/>
            <person name="Bhattacharyya A."/>
            <person name="Rhodes L.D."/>
            <person name="Kaul R."/>
            <person name="Strom M.S."/>
        </authorList>
    </citation>
    <scope>NUCLEOTIDE SEQUENCE [LARGE SCALE GENOMIC DNA]</scope>
    <source>
        <strain evidence="2">ATCC 33209 / DSM 20767 / JCM 11484 / NBRC 15589 / NCIMB 2235</strain>
    </source>
</reference>
<proteinExistence type="predicted"/>
<evidence type="ECO:0000313" key="2">
    <source>
        <dbReference type="Proteomes" id="UP000002007"/>
    </source>
</evidence>
<organism evidence="1 2">
    <name type="scientific">Renibacterium salmoninarum (strain ATCC 33209 / DSM 20767 / JCM 11484 / NBRC 15589 / NCIMB 2235)</name>
    <dbReference type="NCBI Taxonomy" id="288705"/>
    <lineage>
        <taxon>Bacteria</taxon>
        <taxon>Bacillati</taxon>
        <taxon>Actinomycetota</taxon>
        <taxon>Actinomycetes</taxon>
        <taxon>Micrococcales</taxon>
        <taxon>Micrococcaceae</taxon>
        <taxon>Renibacterium</taxon>
    </lineage>
</organism>
<gene>
    <name evidence="1" type="ordered locus">RSal33209_1247</name>
</gene>
<keyword evidence="2" id="KW-1185">Reference proteome</keyword>
<evidence type="ECO:0000313" key="1">
    <source>
        <dbReference type="EMBL" id="ABY22984.1"/>
    </source>
</evidence>
<dbReference type="Proteomes" id="UP000002007">
    <property type="component" value="Chromosome"/>
</dbReference>
<dbReference type="STRING" id="288705.RSal33209_1247"/>
<dbReference type="HOGENOM" id="CLU_2737212_0_0_11"/>
<dbReference type="KEGG" id="rsa:RSal33209_1247"/>